<dbReference type="FunFam" id="1.20.1050.10:FF:000004">
    <property type="entry name" value="Glutathione S-transferase F2"/>
    <property type="match status" value="1"/>
</dbReference>
<dbReference type="InterPro" id="IPR004046">
    <property type="entry name" value="GST_C"/>
</dbReference>
<dbReference type="PROSITE" id="PS50404">
    <property type="entry name" value="GST_NTER"/>
    <property type="match status" value="1"/>
</dbReference>
<name>A0A9P9D045_9HYPO</name>
<dbReference type="EMBL" id="JAGMUV010000047">
    <property type="protein sequence ID" value="KAH7110184.1"/>
    <property type="molecule type" value="Genomic_DNA"/>
</dbReference>
<dbReference type="GO" id="GO:0006749">
    <property type="term" value="P:glutathione metabolic process"/>
    <property type="evidence" value="ECO:0007669"/>
    <property type="project" value="TreeGrafter"/>
</dbReference>
<dbReference type="InterPro" id="IPR004045">
    <property type="entry name" value="Glutathione_S-Trfase_N"/>
</dbReference>
<comment type="similarity">
    <text evidence="1">Belongs to the GST superfamily. Phi family.</text>
</comment>
<dbReference type="InterPro" id="IPR040079">
    <property type="entry name" value="Glutathione_S-Trfase"/>
</dbReference>
<dbReference type="PROSITE" id="PS50405">
    <property type="entry name" value="GST_CTER"/>
    <property type="match status" value="1"/>
</dbReference>
<comment type="catalytic activity">
    <reaction evidence="4">
        <text>RX + glutathione = an S-substituted glutathione + a halide anion + H(+)</text>
        <dbReference type="Rhea" id="RHEA:16437"/>
        <dbReference type="ChEBI" id="CHEBI:15378"/>
        <dbReference type="ChEBI" id="CHEBI:16042"/>
        <dbReference type="ChEBI" id="CHEBI:17792"/>
        <dbReference type="ChEBI" id="CHEBI:57925"/>
        <dbReference type="ChEBI" id="CHEBI:90779"/>
        <dbReference type="EC" id="2.5.1.18"/>
    </reaction>
</comment>
<gene>
    <name evidence="7" type="ORF">EDB81DRAFT_832519</name>
</gene>
<evidence type="ECO:0000313" key="7">
    <source>
        <dbReference type="EMBL" id="KAH7110184.1"/>
    </source>
</evidence>
<sequence>MSTIVYGNIVSTRTQRVILLLEELGIEYDIHTLRFEKGDHQDPKYVQGRHPFAKVPAFQDADVNLFESRAICRYLAKKYQSELSPSIKDNKALALFEQAASVEASYFEPAIEKLGYELIFKKALGIGETDGAIVNQQKAQLSKVLDYYENSLSQQDYLAGKTYSLVDLFHVPWIGFIQHRLQLSNEIESRKNLKAWWNRVSQRAATKAVLAKPTEH</sequence>
<dbReference type="InterPro" id="IPR036249">
    <property type="entry name" value="Thioredoxin-like_sf"/>
</dbReference>
<accession>A0A9P9D045</accession>
<dbReference type="PANTHER" id="PTHR43900:SF3">
    <property type="entry name" value="GLUTATHIONE S-TRANSFERASE RHO"/>
    <property type="match status" value="1"/>
</dbReference>
<feature type="domain" description="GST C-terminal" evidence="6">
    <location>
        <begin position="89"/>
        <end position="216"/>
    </location>
</feature>
<dbReference type="SUPFAM" id="SSF47616">
    <property type="entry name" value="GST C-terminal domain-like"/>
    <property type="match status" value="1"/>
</dbReference>
<dbReference type="SUPFAM" id="SSF52833">
    <property type="entry name" value="Thioredoxin-like"/>
    <property type="match status" value="1"/>
</dbReference>
<dbReference type="AlphaFoldDB" id="A0A9P9D045"/>
<keyword evidence="3" id="KW-0808">Transferase</keyword>
<reference evidence="7" key="1">
    <citation type="journal article" date="2021" name="Nat. Commun.">
        <title>Genetic determinants of endophytism in the Arabidopsis root mycobiome.</title>
        <authorList>
            <person name="Mesny F."/>
            <person name="Miyauchi S."/>
            <person name="Thiergart T."/>
            <person name="Pickel B."/>
            <person name="Atanasova L."/>
            <person name="Karlsson M."/>
            <person name="Huettel B."/>
            <person name="Barry K.W."/>
            <person name="Haridas S."/>
            <person name="Chen C."/>
            <person name="Bauer D."/>
            <person name="Andreopoulos W."/>
            <person name="Pangilinan J."/>
            <person name="LaButti K."/>
            <person name="Riley R."/>
            <person name="Lipzen A."/>
            <person name="Clum A."/>
            <person name="Drula E."/>
            <person name="Henrissat B."/>
            <person name="Kohler A."/>
            <person name="Grigoriev I.V."/>
            <person name="Martin F.M."/>
            <person name="Hacquard S."/>
        </authorList>
    </citation>
    <scope>NUCLEOTIDE SEQUENCE</scope>
    <source>
        <strain evidence="7">MPI-CAGE-AT-0147</strain>
    </source>
</reference>
<organism evidence="7 8">
    <name type="scientific">Dactylonectria macrodidyma</name>
    <dbReference type="NCBI Taxonomy" id="307937"/>
    <lineage>
        <taxon>Eukaryota</taxon>
        <taxon>Fungi</taxon>
        <taxon>Dikarya</taxon>
        <taxon>Ascomycota</taxon>
        <taxon>Pezizomycotina</taxon>
        <taxon>Sordariomycetes</taxon>
        <taxon>Hypocreomycetidae</taxon>
        <taxon>Hypocreales</taxon>
        <taxon>Nectriaceae</taxon>
        <taxon>Dactylonectria</taxon>
    </lineage>
</organism>
<dbReference type="SFLD" id="SFLDG00358">
    <property type="entry name" value="Main_(cytGST)"/>
    <property type="match status" value="1"/>
</dbReference>
<dbReference type="PANTHER" id="PTHR43900">
    <property type="entry name" value="GLUTATHIONE S-TRANSFERASE RHO"/>
    <property type="match status" value="1"/>
</dbReference>
<dbReference type="Pfam" id="PF00043">
    <property type="entry name" value="GST_C"/>
    <property type="match status" value="1"/>
</dbReference>
<feature type="domain" description="GST N-terminal" evidence="5">
    <location>
        <begin position="1"/>
        <end position="83"/>
    </location>
</feature>
<dbReference type="InterPro" id="IPR036282">
    <property type="entry name" value="Glutathione-S-Trfase_C_sf"/>
</dbReference>
<dbReference type="GO" id="GO:0009636">
    <property type="term" value="P:response to toxic substance"/>
    <property type="evidence" value="ECO:0007669"/>
    <property type="project" value="UniProtKB-ARBA"/>
</dbReference>
<evidence type="ECO:0000313" key="8">
    <source>
        <dbReference type="Proteomes" id="UP000738349"/>
    </source>
</evidence>
<dbReference type="FunFam" id="3.40.30.10:FF:000016">
    <property type="entry name" value="Glutathione S-transferase F2"/>
    <property type="match status" value="1"/>
</dbReference>
<protein>
    <recommendedName>
        <fullName evidence="2">glutathione transferase</fullName>
        <ecNumber evidence="2">2.5.1.18</ecNumber>
    </recommendedName>
</protein>
<evidence type="ECO:0000259" key="6">
    <source>
        <dbReference type="PROSITE" id="PS50405"/>
    </source>
</evidence>
<dbReference type="Gene3D" id="3.40.30.10">
    <property type="entry name" value="Glutaredoxin"/>
    <property type="match status" value="1"/>
</dbReference>
<proteinExistence type="inferred from homology"/>
<dbReference type="EC" id="2.5.1.18" evidence="2"/>
<evidence type="ECO:0000256" key="2">
    <source>
        <dbReference type="ARBA" id="ARBA00012452"/>
    </source>
</evidence>
<dbReference type="GO" id="GO:0005737">
    <property type="term" value="C:cytoplasm"/>
    <property type="evidence" value="ECO:0007669"/>
    <property type="project" value="TreeGrafter"/>
</dbReference>
<evidence type="ECO:0000259" key="5">
    <source>
        <dbReference type="PROSITE" id="PS50404"/>
    </source>
</evidence>
<evidence type="ECO:0000256" key="1">
    <source>
        <dbReference type="ARBA" id="ARBA00010128"/>
    </source>
</evidence>
<dbReference type="InterPro" id="IPR010987">
    <property type="entry name" value="Glutathione-S-Trfase_C-like"/>
</dbReference>
<dbReference type="GO" id="GO:0004364">
    <property type="term" value="F:glutathione transferase activity"/>
    <property type="evidence" value="ECO:0007669"/>
    <property type="project" value="UniProtKB-EC"/>
</dbReference>
<dbReference type="Gene3D" id="1.20.1050.10">
    <property type="match status" value="1"/>
</dbReference>
<evidence type="ECO:0000256" key="3">
    <source>
        <dbReference type="ARBA" id="ARBA00022679"/>
    </source>
</evidence>
<evidence type="ECO:0000256" key="4">
    <source>
        <dbReference type="ARBA" id="ARBA00047960"/>
    </source>
</evidence>
<dbReference type="Pfam" id="PF02798">
    <property type="entry name" value="GST_N"/>
    <property type="match status" value="1"/>
</dbReference>
<dbReference type="OrthoDB" id="249703at2759"/>
<dbReference type="GO" id="GO:0043295">
    <property type="term" value="F:glutathione binding"/>
    <property type="evidence" value="ECO:0007669"/>
    <property type="project" value="TreeGrafter"/>
</dbReference>
<dbReference type="Proteomes" id="UP000738349">
    <property type="component" value="Unassembled WGS sequence"/>
</dbReference>
<dbReference type="SFLD" id="SFLDS00019">
    <property type="entry name" value="Glutathione_Transferase_(cytos"/>
    <property type="match status" value="1"/>
</dbReference>
<comment type="caution">
    <text evidence="7">The sequence shown here is derived from an EMBL/GenBank/DDBJ whole genome shotgun (WGS) entry which is preliminary data.</text>
</comment>
<keyword evidence="8" id="KW-1185">Reference proteome</keyword>